<accession>A0AAD9P7T3</accession>
<protein>
    <submittedName>
        <fullName evidence="1">Uncharacterized protein</fullName>
    </submittedName>
</protein>
<keyword evidence="2" id="KW-1185">Reference proteome</keyword>
<sequence length="182" mass="21603">MVKSKLSKIASVIYKVSHCIDHTSMRILYCSLLLPHLMYCCEIRGNTYVTNIQCIILIKKIVIRLIHGANRWDHTNNLFYEYRILKFNDIVELKTILFTFDAYHNVLPYNLQKLFIKSIPLYSARRTHQFIRENVRINMRAMSIPVVGVKLWNSLNESLVNKISKYTFKRHYINIIIGKYTM</sequence>
<dbReference type="AlphaFoldDB" id="A0AAD9P7T3"/>
<reference evidence="1" key="1">
    <citation type="journal article" date="2023" name="Mol. Biol. Evol.">
        <title>Third-Generation Sequencing Reveals the Adaptive Role of the Epigenome in Three Deep-Sea Polychaetes.</title>
        <authorList>
            <person name="Perez M."/>
            <person name="Aroh O."/>
            <person name="Sun Y."/>
            <person name="Lan Y."/>
            <person name="Juniper S.K."/>
            <person name="Young C.R."/>
            <person name="Angers B."/>
            <person name="Qian P.Y."/>
        </authorList>
    </citation>
    <scope>NUCLEOTIDE SEQUENCE</scope>
    <source>
        <strain evidence="1">R07B-5</strain>
    </source>
</reference>
<evidence type="ECO:0000313" key="1">
    <source>
        <dbReference type="EMBL" id="KAK2189727.1"/>
    </source>
</evidence>
<name>A0AAD9P7T3_RIDPI</name>
<comment type="caution">
    <text evidence="1">The sequence shown here is derived from an EMBL/GenBank/DDBJ whole genome shotgun (WGS) entry which is preliminary data.</text>
</comment>
<proteinExistence type="predicted"/>
<gene>
    <name evidence="1" type="ORF">NP493_98g01038</name>
</gene>
<dbReference type="Proteomes" id="UP001209878">
    <property type="component" value="Unassembled WGS sequence"/>
</dbReference>
<organism evidence="1 2">
    <name type="scientific">Ridgeia piscesae</name>
    <name type="common">Tubeworm</name>
    <dbReference type="NCBI Taxonomy" id="27915"/>
    <lineage>
        <taxon>Eukaryota</taxon>
        <taxon>Metazoa</taxon>
        <taxon>Spiralia</taxon>
        <taxon>Lophotrochozoa</taxon>
        <taxon>Annelida</taxon>
        <taxon>Polychaeta</taxon>
        <taxon>Sedentaria</taxon>
        <taxon>Canalipalpata</taxon>
        <taxon>Sabellida</taxon>
        <taxon>Siboglinidae</taxon>
        <taxon>Ridgeia</taxon>
    </lineage>
</organism>
<dbReference type="EMBL" id="JAODUO010000098">
    <property type="protein sequence ID" value="KAK2189727.1"/>
    <property type="molecule type" value="Genomic_DNA"/>
</dbReference>
<evidence type="ECO:0000313" key="2">
    <source>
        <dbReference type="Proteomes" id="UP001209878"/>
    </source>
</evidence>